<proteinExistence type="predicted"/>
<reference evidence="1" key="1">
    <citation type="submission" date="2022-10" db="EMBL/GenBank/DDBJ databases">
        <title>Complete Genome of Trichothecium roseum strain YXFP-22015, a Plant Pathogen Isolated from Citrus.</title>
        <authorList>
            <person name="Wang Y."/>
            <person name="Zhu L."/>
        </authorList>
    </citation>
    <scope>NUCLEOTIDE SEQUENCE</scope>
    <source>
        <strain evidence="1">YXFP-22015</strain>
    </source>
</reference>
<accession>A0ACC0US48</accession>
<keyword evidence="2" id="KW-1185">Reference proteome</keyword>
<dbReference type="EMBL" id="CM047947">
    <property type="protein sequence ID" value="KAI9896923.1"/>
    <property type="molecule type" value="Genomic_DNA"/>
</dbReference>
<name>A0ACC0US48_9HYPO</name>
<evidence type="ECO:0000313" key="2">
    <source>
        <dbReference type="Proteomes" id="UP001163324"/>
    </source>
</evidence>
<protein>
    <submittedName>
        <fullName evidence="1">Uncharacterized protein</fullName>
    </submittedName>
</protein>
<comment type="caution">
    <text evidence="1">The sequence shown here is derived from an EMBL/GenBank/DDBJ whole genome shotgun (WGS) entry which is preliminary data.</text>
</comment>
<sequence>MRVRTSNLSLALPAAVAVAVAAVAAQESFDYIIVGAGTCGLALANRLSASPSVTVALVDPGADRRSDPAVRDPAQWLRAASSPLLNYNYTSAPQVHAAGQSVPQSAGRGIGGSSLINGMTYIRGDQAQFDAWAEVGDGGWDWGMVLERMKALETFTPPDQWQVDVGASYEPSFHGNGTGGEEGGKEGGELHVGFSPVLQNGTFQDVVQRGWAAVGYAKAADPNGGRTRGFSVWPQTLDAGTNARWDAATAFYWDVVDARENLKLFNGTARRVIWDDDDKLVRARGVEYVGSDNRTRTLHANKEVILSAGSLRTPLILEASGVGDKRLLADLGIDAVVDLPGVGENMVDQPNNNVVYAVSNTTANSSSPPLLDGNGYAPYATFATMRDILSNLTDEAFQAHAAAVEAKLPAWAAGVSEASAGRVSAANVEALYRVQHRLLYEDGVSAAEILTTAVEGKMAFSAFWPLMPFSRGSVHLSRSAGAAGGAAATPVIDPKYYLVDDDLALQTRVARLTTSFYESKPLAGVVDQVAGPPGGAGTTTDEQWGEYLRTGLTGNAHCVSTAAMMRRELGGVVDGRLRVYGTEGLRVVDASVVPMQVSGHLTAMLYAVAQRASEVILDDAAGRV</sequence>
<gene>
    <name evidence="1" type="ORF">N3K66_007945</name>
</gene>
<dbReference type="Proteomes" id="UP001163324">
    <property type="component" value="Chromosome 8"/>
</dbReference>
<organism evidence="1 2">
    <name type="scientific">Trichothecium roseum</name>
    <dbReference type="NCBI Taxonomy" id="47278"/>
    <lineage>
        <taxon>Eukaryota</taxon>
        <taxon>Fungi</taxon>
        <taxon>Dikarya</taxon>
        <taxon>Ascomycota</taxon>
        <taxon>Pezizomycotina</taxon>
        <taxon>Sordariomycetes</taxon>
        <taxon>Hypocreomycetidae</taxon>
        <taxon>Hypocreales</taxon>
        <taxon>Hypocreales incertae sedis</taxon>
        <taxon>Trichothecium</taxon>
    </lineage>
</organism>
<evidence type="ECO:0000313" key="1">
    <source>
        <dbReference type="EMBL" id="KAI9896923.1"/>
    </source>
</evidence>